<dbReference type="STRING" id="1347342.BN863_15930"/>
<dbReference type="Proteomes" id="UP000016160">
    <property type="component" value="Chromosome"/>
</dbReference>
<dbReference type="Gene3D" id="2.60.40.10">
    <property type="entry name" value="Immunoglobulins"/>
    <property type="match status" value="1"/>
</dbReference>
<dbReference type="Gene3D" id="2.130.10.10">
    <property type="entry name" value="YVTN repeat-like/Quinoprotein amine dehydrogenase"/>
    <property type="match status" value="1"/>
</dbReference>
<keyword evidence="2" id="KW-1185">Reference proteome</keyword>
<dbReference type="eggNOG" id="ENOG502ZB8V">
    <property type="taxonomic scope" value="Bacteria"/>
</dbReference>
<accession>T2KKP4</accession>
<dbReference type="PANTHER" id="PTHR47199:SF2">
    <property type="entry name" value="PHOTOSYSTEM II STABILITY_ASSEMBLY FACTOR HCF136, CHLOROPLASTIC"/>
    <property type="match status" value="1"/>
</dbReference>
<dbReference type="InterPro" id="IPR015943">
    <property type="entry name" value="WD40/YVTN_repeat-like_dom_sf"/>
</dbReference>
<dbReference type="InterPro" id="IPR013783">
    <property type="entry name" value="Ig-like_fold"/>
</dbReference>
<dbReference type="PATRIC" id="fig|1347342.6.peg.1599"/>
<sequence>MRYIFKFIVAFTFIFFSCSDQESSIDKTDVEINQKKVRIGDTITVTGKNLDIISHFAFNGTQAKSFLVSSEEMKVIVPIIYNEDFDLISYQNHQIIASTPMKLIGTFPLKSGLPSGTITGIKMINEDIVYITLGSKLYKTTTGGSDWDEIKDFNAIIAHMYFIDENEGWIGINDNFDYYLYYTNDGGASFTKIFDRGLSYSQILGIQFSTPTNGCLVSNVGEIYHTNDNLNFDLIYNFSTNPEGGNYSFNRFSLSHNHFIASGINYSKSKSVLLQGINNVFSYTILENDTASNTGIENIQLIEDTQAYMLYKGNAYFNSNILSGNWEDQGGNQEIRDFHFIDKSKGIGITETISQFHKSHVVYETYDGGKTWINEYSFRNYEYSTHIDFYNNTGFITGIDGKIWKHIFE</sequence>
<proteinExistence type="predicted"/>
<dbReference type="PANTHER" id="PTHR47199">
    <property type="entry name" value="PHOTOSYSTEM II STABILITY/ASSEMBLY FACTOR HCF136, CHLOROPLASTIC"/>
    <property type="match status" value="1"/>
</dbReference>
<dbReference type="AlphaFoldDB" id="T2KKP4"/>
<dbReference type="PROSITE" id="PS51257">
    <property type="entry name" value="PROKAR_LIPOPROTEIN"/>
    <property type="match status" value="1"/>
</dbReference>
<gene>
    <name evidence="1" type="ORF">BN863_15930</name>
</gene>
<dbReference type="OrthoDB" id="9764804at2"/>
<organism evidence="1 2">
    <name type="scientific">Formosa agariphila (strain DSM 15362 / KCTC 12365 / LMG 23005 / KMM 3901 / M-2Alg 35-1)</name>
    <dbReference type="NCBI Taxonomy" id="1347342"/>
    <lineage>
        <taxon>Bacteria</taxon>
        <taxon>Pseudomonadati</taxon>
        <taxon>Bacteroidota</taxon>
        <taxon>Flavobacteriia</taxon>
        <taxon>Flavobacteriales</taxon>
        <taxon>Flavobacteriaceae</taxon>
        <taxon>Formosa</taxon>
    </lineage>
</organism>
<protein>
    <submittedName>
        <fullName evidence="1">Uncharacterized protein</fullName>
    </submittedName>
</protein>
<reference evidence="1 2" key="1">
    <citation type="journal article" date="2013" name="Appl. Environ. Microbiol.">
        <title>The genome of the alga-associated marine flavobacterium Formosa agariphila KMM 3901T reveals a broad potential for degradation of algal polysaccharides.</title>
        <authorList>
            <person name="Mann A.J."/>
            <person name="Hahnke R.L."/>
            <person name="Huang S."/>
            <person name="Werner J."/>
            <person name="Xing P."/>
            <person name="Barbeyron T."/>
            <person name="Huettel B."/>
            <person name="Stueber K."/>
            <person name="Reinhardt R."/>
            <person name="Harder J."/>
            <person name="Gloeckner F.O."/>
            <person name="Amann R.I."/>
            <person name="Teeling H."/>
        </authorList>
    </citation>
    <scope>NUCLEOTIDE SEQUENCE [LARGE SCALE GENOMIC DNA]</scope>
    <source>
        <strain evidence="2">DSM 15362 / KCTC 12365 / LMG 23005 / KMM 3901</strain>
    </source>
</reference>
<dbReference type="SUPFAM" id="SSF110296">
    <property type="entry name" value="Oligoxyloglucan reducing end-specific cellobiohydrolase"/>
    <property type="match status" value="1"/>
</dbReference>
<dbReference type="HOGENOM" id="CLU_672237_0_0_10"/>
<evidence type="ECO:0000313" key="2">
    <source>
        <dbReference type="Proteomes" id="UP000016160"/>
    </source>
</evidence>
<dbReference type="RefSeq" id="WP_038529399.1">
    <property type="nucleotide sequence ID" value="NZ_HG315671.1"/>
</dbReference>
<dbReference type="EMBL" id="HG315671">
    <property type="protein sequence ID" value="CDF79305.1"/>
    <property type="molecule type" value="Genomic_DNA"/>
</dbReference>
<evidence type="ECO:0000313" key="1">
    <source>
        <dbReference type="EMBL" id="CDF79305.1"/>
    </source>
</evidence>
<name>T2KKP4_FORAG</name>